<evidence type="ECO:0008006" key="3">
    <source>
        <dbReference type="Google" id="ProtNLM"/>
    </source>
</evidence>
<gene>
    <name evidence="1" type="ORF">KIN34_14670</name>
</gene>
<accession>A0ABS5U2C3</accession>
<sequence>MAAMQRKMAEHRVKAAMPPEPLPAEIAELIANYNNRAVDPHLMEQIRPFLLECIARSEIRGKESVRKHLVHLTALAKHGAGLGWPLTVADLLTTASIESLIATGMPDDSVDNRALRRSRLLALAANVNPGPSVPSKLKPIGYSAVQPCYTPGELDRILLAAQNQPTDARTRDCAFVVSLCAGAGADSVDLHGLRVRDITDLGPDGLVVHFGEPRPRVVVVRARFEPLLRSALRDADPDRLVLGMKEGRKNVAAPALGRMAGYRLPHLTTSRLRASWLADLMTDSVPVALILQAAGIITARTLIDLTPHLGPWLTAKNLDPSTSVRGDVR</sequence>
<protein>
    <recommendedName>
        <fullName evidence="3">Tyr recombinase domain-containing protein</fullName>
    </recommendedName>
</protein>
<evidence type="ECO:0000313" key="2">
    <source>
        <dbReference type="Proteomes" id="UP000722125"/>
    </source>
</evidence>
<evidence type="ECO:0000313" key="1">
    <source>
        <dbReference type="EMBL" id="MBT0995526.1"/>
    </source>
</evidence>
<reference evidence="1 2" key="1">
    <citation type="submission" date="2021-05" db="EMBL/GenBank/DDBJ databases">
        <title>Description of Cellulomonas sp. DKR-3 sp. nov.</title>
        <authorList>
            <person name="Dahal R.H."/>
            <person name="Chaudhary D.K."/>
        </authorList>
    </citation>
    <scope>NUCLEOTIDE SEQUENCE [LARGE SCALE GENOMIC DNA]</scope>
    <source>
        <strain evidence="1 2">DKR-3</strain>
    </source>
</reference>
<dbReference type="Proteomes" id="UP000722125">
    <property type="component" value="Unassembled WGS sequence"/>
</dbReference>
<proteinExistence type="predicted"/>
<organism evidence="1 2">
    <name type="scientific">Cellulomonas fulva</name>
    <dbReference type="NCBI Taxonomy" id="2835530"/>
    <lineage>
        <taxon>Bacteria</taxon>
        <taxon>Bacillati</taxon>
        <taxon>Actinomycetota</taxon>
        <taxon>Actinomycetes</taxon>
        <taxon>Micrococcales</taxon>
        <taxon>Cellulomonadaceae</taxon>
        <taxon>Cellulomonas</taxon>
    </lineage>
</organism>
<keyword evidence="2" id="KW-1185">Reference proteome</keyword>
<dbReference type="RefSeq" id="WP_214352548.1">
    <property type="nucleotide sequence ID" value="NZ_JAHBOH010000002.1"/>
</dbReference>
<comment type="caution">
    <text evidence="1">The sequence shown here is derived from an EMBL/GenBank/DDBJ whole genome shotgun (WGS) entry which is preliminary data.</text>
</comment>
<name>A0ABS5U2C3_9CELL</name>
<dbReference type="EMBL" id="JAHBOH010000002">
    <property type="protein sequence ID" value="MBT0995526.1"/>
    <property type="molecule type" value="Genomic_DNA"/>
</dbReference>